<dbReference type="InterPro" id="IPR051606">
    <property type="entry name" value="Polyketide_Oxido-like"/>
</dbReference>
<accession>A0A8J3GL12</accession>
<name>A0A8J3GL12_9HYPH</name>
<comment type="caution">
    <text evidence="2">The sequence shown here is derived from an EMBL/GenBank/DDBJ whole genome shotgun (WGS) entry which is preliminary data.</text>
</comment>
<dbReference type="SUPFAM" id="SSF51735">
    <property type="entry name" value="NAD(P)-binding Rossmann-fold domains"/>
    <property type="match status" value="1"/>
</dbReference>
<reference evidence="2" key="2">
    <citation type="submission" date="2020-09" db="EMBL/GenBank/DDBJ databases">
        <authorList>
            <person name="Sun Q."/>
            <person name="Kim S."/>
        </authorList>
    </citation>
    <scope>NUCLEOTIDE SEQUENCE</scope>
    <source>
        <strain evidence="2">KCTC 42249</strain>
    </source>
</reference>
<dbReference type="Gene3D" id="3.40.50.720">
    <property type="entry name" value="NAD(P)-binding Rossmann-like Domain"/>
    <property type="match status" value="1"/>
</dbReference>
<dbReference type="Pfam" id="PF13460">
    <property type="entry name" value="NAD_binding_10"/>
    <property type="match status" value="1"/>
</dbReference>
<sequence>MKIALIGATGFVGKEVLTEAVSRGHTVTALVRNPEKVEAIEGVTAAKVDASDAAALAQALAGHDLVISAFNGGWGDPDIYNKHLNGSRAIAAGSEQAGIPLITVGGAGSLYAPDGSQFVDGPDFPADYKAGATAARDSLSELKAGSWGNWTFVSPPFHIEPGTRRGIYRTNLDSPVTDDAGASTISAPDLAVAILDEAEMPKHRGRRFTVGY</sequence>
<dbReference type="EMBL" id="BMZQ01000001">
    <property type="protein sequence ID" value="GHD09948.1"/>
    <property type="molecule type" value="Genomic_DNA"/>
</dbReference>
<organism evidence="2 3">
    <name type="scientific">Tianweitania populi</name>
    <dbReference type="NCBI Taxonomy" id="1607949"/>
    <lineage>
        <taxon>Bacteria</taxon>
        <taxon>Pseudomonadati</taxon>
        <taxon>Pseudomonadota</taxon>
        <taxon>Alphaproteobacteria</taxon>
        <taxon>Hyphomicrobiales</taxon>
        <taxon>Phyllobacteriaceae</taxon>
        <taxon>Tianweitania</taxon>
    </lineage>
</organism>
<gene>
    <name evidence="2" type="ORF">GCM10016234_11210</name>
</gene>
<dbReference type="InterPro" id="IPR016040">
    <property type="entry name" value="NAD(P)-bd_dom"/>
</dbReference>
<dbReference type="InterPro" id="IPR036291">
    <property type="entry name" value="NAD(P)-bd_dom_sf"/>
</dbReference>
<reference evidence="2" key="1">
    <citation type="journal article" date="2014" name="Int. J. Syst. Evol. Microbiol.">
        <title>Complete genome sequence of Corynebacterium casei LMG S-19264T (=DSM 44701T), isolated from a smear-ripened cheese.</title>
        <authorList>
            <consortium name="US DOE Joint Genome Institute (JGI-PGF)"/>
            <person name="Walter F."/>
            <person name="Albersmeier A."/>
            <person name="Kalinowski J."/>
            <person name="Ruckert C."/>
        </authorList>
    </citation>
    <scope>NUCLEOTIDE SEQUENCE</scope>
    <source>
        <strain evidence="2">KCTC 42249</strain>
    </source>
</reference>
<feature type="domain" description="NAD(P)-binding" evidence="1">
    <location>
        <begin position="7"/>
        <end position="198"/>
    </location>
</feature>
<keyword evidence="3" id="KW-1185">Reference proteome</keyword>
<dbReference type="Proteomes" id="UP000630142">
    <property type="component" value="Unassembled WGS sequence"/>
</dbReference>
<proteinExistence type="predicted"/>
<evidence type="ECO:0000313" key="3">
    <source>
        <dbReference type="Proteomes" id="UP000630142"/>
    </source>
</evidence>
<dbReference type="PANTHER" id="PTHR43355">
    <property type="entry name" value="FLAVIN REDUCTASE (NADPH)"/>
    <property type="match status" value="1"/>
</dbReference>
<dbReference type="AlphaFoldDB" id="A0A8J3GL12"/>
<evidence type="ECO:0000259" key="1">
    <source>
        <dbReference type="Pfam" id="PF13460"/>
    </source>
</evidence>
<dbReference type="RefSeq" id="WP_189502360.1">
    <property type="nucleotide sequence ID" value="NZ_BMZQ01000001.1"/>
</dbReference>
<evidence type="ECO:0000313" key="2">
    <source>
        <dbReference type="EMBL" id="GHD09948.1"/>
    </source>
</evidence>
<dbReference type="GO" id="GO:0016646">
    <property type="term" value="F:oxidoreductase activity, acting on the CH-NH group of donors, NAD or NADP as acceptor"/>
    <property type="evidence" value="ECO:0007669"/>
    <property type="project" value="TreeGrafter"/>
</dbReference>
<protein>
    <submittedName>
        <fullName evidence="2">3-beta hydroxysteroid dehydrogenase</fullName>
    </submittedName>
</protein>
<dbReference type="PANTHER" id="PTHR43355:SF2">
    <property type="entry name" value="FLAVIN REDUCTASE (NADPH)"/>
    <property type="match status" value="1"/>
</dbReference>